<dbReference type="PANTHER" id="PTHR47634">
    <property type="entry name" value="PROTEIN KINASE DOMAIN-CONTAINING PROTEIN-RELATED"/>
    <property type="match status" value="1"/>
</dbReference>
<dbReference type="InterPro" id="IPR051334">
    <property type="entry name" value="SRPK"/>
</dbReference>
<keyword evidence="4" id="KW-0547">Nucleotide-binding</keyword>
<comment type="caution">
    <text evidence="9">The sequence shown here is derived from an EMBL/GenBank/DDBJ whole genome shotgun (WGS) entry which is preliminary data.</text>
</comment>
<evidence type="ECO:0000256" key="1">
    <source>
        <dbReference type="ARBA" id="ARBA00012513"/>
    </source>
</evidence>
<gene>
    <name evidence="9" type="ORF">NLI96_g8599</name>
</gene>
<keyword evidence="3" id="KW-0808">Transferase</keyword>
<organism evidence="9 10">
    <name type="scientific">Meripilus lineatus</name>
    <dbReference type="NCBI Taxonomy" id="2056292"/>
    <lineage>
        <taxon>Eukaryota</taxon>
        <taxon>Fungi</taxon>
        <taxon>Dikarya</taxon>
        <taxon>Basidiomycota</taxon>
        <taxon>Agaricomycotina</taxon>
        <taxon>Agaricomycetes</taxon>
        <taxon>Polyporales</taxon>
        <taxon>Meripilaceae</taxon>
        <taxon>Meripilus</taxon>
    </lineage>
</organism>
<reference evidence="9" key="1">
    <citation type="submission" date="2022-07" db="EMBL/GenBank/DDBJ databases">
        <title>Genome Sequence of Physisporinus lineatus.</title>
        <authorList>
            <person name="Buettner E."/>
        </authorList>
    </citation>
    <scope>NUCLEOTIDE SEQUENCE</scope>
    <source>
        <strain evidence="9">VT162</strain>
    </source>
</reference>
<proteinExistence type="predicted"/>
<dbReference type="Gene3D" id="3.30.200.20">
    <property type="entry name" value="Phosphorylase Kinase, domain 1"/>
    <property type="match status" value="1"/>
</dbReference>
<evidence type="ECO:0000256" key="6">
    <source>
        <dbReference type="ARBA" id="ARBA00022840"/>
    </source>
</evidence>
<dbReference type="EMBL" id="JANAWD010000396">
    <property type="protein sequence ID" value="KAJ3480100.1"/>
    <property type="molecule type" value="Genomic_DNA"/>
</dbReference>
<dbReference type="InterPro" id="IPR011009">
    <property type="entry name" value="Kinase-like_dom_sf"/>
</dbReference>
<evidence type="ECO:0000256" key="8">
    <source>
        <dbReference type="ARBA" id="ARBA00048679"/>
    </source>
</evidence>
<keyword evidence="2" id="KW-0723">Serine/threonine-protein kinase</keyword>
<sequence>MRQVFAVAPDEHCIVLTKEPTTDSTTTPQHATGGTWQSCVAHYPEETKIVRMSVVSYTRRFIASGLPLSRRRASPMFTKFDILQHLATLSDDEEDRMDYVEGVYNLVHLGEEFSDGRYLLVRKLEWGHFSTVWLAKDLEYAQIPLDSLLSSHIVLLYRIRTHRHVAVKIVKSAI</sequence>
<comment type="catalytic activity">
    <reaction evidence="8">
        <text>L-seryl-[protein] + ATP = O-phospho-L-seryl-[protein] + ADP + H(+)</text>
        <dbReference type="Rhea" id="RHEA:17989"/>
        <dbReference type="Rhea" id="RHEA-COMP:9863"/>
        <dbReference type="Rhea" id="RHEA-COMP:11604"/>
        <dbReference type="ChEBI" id="CHEBI:15378"/>
        <dbReference type="ChEBI" id="CHEBI:29999"/>
        <dbReference type="ChEBI" id="CHEBI:30616"/>
        <dbReference type="ChEBI" id="CHEBI:83421"/>
        <dbReference type="ChEBI" id="CHEBI:456216"/>
        <dbReference type="EC" id="2.7.11.1"/>
    </reaction>
</comment>
<dbReference type="PANTHER" id="PTHR47634:SF9">
    <property type="entry name" value="PROTEIN KINASE DOMAIN-CONTAINING PROTEIN-RELATED"/>
    <property type="match status" value="1"/>
</dbReference>
<dbReference type="GO" id="GO:0000245">
    <property type="term" value="P:spliceosomal complex assembly"/>
    <property type="evidence" value="ECO:0007669"/>
    <property type="project" value="TreeGrafter"/>
</dbReference>
<dbReference type="AlphaFoldDB" id="A0AAD5UZB0"/>
<keyword evidence="10" id="KW-1185">Reference proteome</keyword>
<evidence type="ECO:0000313" key="10">
    <source>
        <dbReference type="Proteomes" id="UP001212997"/>
    </source>
</evidence>
<dbReference type="GO" id="GO:0050684">
    <property type="term" value="P:regulation of mRNA processing"/>
    <property type="evidence" value="ECO:0007669"/>
    <property type="project" value="TreeGrafter"/>
</dbReference>
<evidence type="ECO:0000256" key="4">
    <source>
        <dbReference type="ARBA" id="ARBA00022741"/>
    </source>
</evidence>
<dbReference type="SUPFAM" id="SSF56112">
    <property type="entry name" value="Protein kinase-like (PK-like)"/>
    <property type="match status" value="1"/>
</dbReference>
<dbReference type="Proteomes" id="UP001212997">
    <property type="component" value="Unassembled WGS sequence"/>
</dbReference>
<accession>A0AAD5UZB0</accession>
<dbReference type="GO" id="GO:0005634">
    <property type="term" value="C:nucleus"/>
    <property type="evidence" value="ECO:0007669"/>
    <property type="project" value="TreeGrafter"/>
</dbReference>
<dbReference type="GO" id="GO:0005737">
    <property type="term" value="C:cytoplasm"/>
    <property type="evidence" value="ECO:0007669"/>
    <property type="project" value="TreeGrafter"/>
</dbReference>
<keyword evidence="5" id="KW-0418">Kinase</keyword>
<evidence type="ECO:0000256" key="7">
    <source>
        <dbReference type="ARBA" id="ARBA00047899"/>
    </source>
</evidence>
<name>A0AAD5UZB0_9APHY</name>
<comment type="catalytic activity">
    <reaction evidence="7">
        <text>L-threonyl-[protein] + ATP = O-phospho-L-threonyl-[protein] + ADP + H(+)</text>
        <dbReference type="Rhea" id="RHEA:46608"/>
        <dbReference type="Rhea" id="RHEA-COMP:11060"/>
        <dbReference type="Rhea" id="RHEA-COMP:11605"/>
        <dbReference type="ChEBI" id="CHEBI:15378"/>
        <dbReference type="ChEBI" id="CHEBI:30013"/>
        <dbReference type="ChEBI" id="CHEBI:30616"/>
        <dbReference type="ChEBI" id="CHEBI:61977"/>
        <dbReference type="ChEBI" id="CHEBI:456216"/>
        <dbReference type="EC" id="2.7.11.1"/>
    </reaction>
</comment>
<evidence type="ECO:0000313" key="9">
    <source>
        <dbReference type="EMBL" id="KAJ3480100.1"/>
    </source>
</evidence>
<protein>
    <recommendedName>
        <fullName evidence="1">non-specific serine/threonine protein kinase</fullName>
        <ecNumber evidence="1">2.7.11.1</ecNumber>
    </recommendedName>
</protein>
<evidence type="ECO:0000256" key="5">
    <source>
        <dbReference type="ARBA" id="ARBA00022777"/>
    </source>
</evidence>
<dbReference type="EC" id="2.7.11.1" evidence="1"/>
<evidence type="ECO:0000256" key="3">
    <source>
        <dbReference type="ARBA" id="ARBA00022679"/>
    </source>
</evidence>
<dbReference type="GO" id="GO:0005524">
    <property type="term" value="F:ATP binding"/>
    <property type="evidence" value="ECO:0007669"/>
    <property type="project" value="UniProtKB-KW"/>
</dbReference>
<keyword evidence="6" id="KW-0067">ATP-binding</keyword>
<dbReference type="GO" id="GO:0004674">
    <property type="term" value="F:protein serine/threonine kinase activity"/>
    <property type="evidence" value="ECO:0007669"/>
    <property type="project" value="UniProtKB-KW"/>
</dbReference>
<evidence type="ECO:0000256" key="2">
    <source>
        <dbReference type="ARBA" id="ARBA00022527"/>
    </source>
</evidence>